<evidence type="ECO:0000259" key="7">
    <source>
        <dbReference type="Pfam" id="PF25137"/>
    </source>
</evidence>
<dbReference type="Pfam" id="PF25137">
    <property type="entry name" value="ADH_Fe_C"/>
    <property type="match status" value="1"/>
</dbReference>
<evidence type="ECO:0000256" key="2">
    <source>
        <dbReference type="ARBA" id="ARBA00023002"/>
    </source>
</evidence>
<keyword evidence="9" id="KW-1185">Reference proteome</keyword>
<dbReference type="SUPFAM" id="SSF56796">
    <property type="entry name" value="Dehydroquinate synthase-like"/>
    <property type="match status" value="1"/>
</dbReference>
<dbReference type="InterPro" id="IPR018211">
    <property type="entry name" value="ADH_Fe_CS"/>
</dbReference>
<dbReference type="FunCoup" id="D2V4E7">
    <property type="interactions" value="59"/>
</dbReference>
<dbReference type="PANTHER" id="PTHR11496">
    <property type="entry name" value="ALCOHOL DEHYDROGENASE"/>
    <property type="match status" value="1"/>
</dbReference>
<dbReference type="OMA" id="NLMGAGC"/>
<feature type="domain" description="Alcohol dehydrogenase iron-type/glycerol dehydrogenase GldA" evidence="6">
    <location>
        <begin position="74"/>
        <end position="242"/>
    </location>
</feature>
<dbReference type="KEGG" id="ngr:NAEGRDRAFT_56035"/>
<dbReference type="GO" id="GO:0006113">
    <property type="term" value="P:fermentation"/>
    <property type="evidence" value="ECO:0007669"/>
    <property type="project" value="UniProtKB-ARBA"/>
</dbReference>
<dbReference type="InterPro" id="IPR039697">
    <property type="entry name" value="Alcohol_dehydrogenase_Fe"/>
</dbReference>
<dbReference type="PANTHER" id="PTHR11496:SF102">
    <property type="entry name" value="ALCOHOL DEHYDROGENASE 4"/>
    <property type="match status" value="1"/>
</dbReference>
<dbReference type="RefSeq" id="XP_002681118.1">
    <property type="nucleotide sequence ID" value="XM_002681072.1"/>
</dbReference>
<accession>D2V4E7</accession>
<gene>
    <name evidence="8" type="ORF">NAEGRDRAFT_56035</name>
</gene>
<dbReference type="GO" id="GO:0004022">
    <property type="term" value="F:alcohol dehydrogenase (NAD+) activity"/>
    <property type="evidence" value="ECO:0007669"/>
    <property type="project" value="TreeGrafter"/>
</dbReference>
<dbReference type="GeneID" id="8862131"/>
<proteinExistence type="inferred from homology"/>
<dbReference type="FunFam" id="3.40.50.1970:FF:000003">
    <property type="entry name" value="Alcohol dehydrogenase, iron-containing"/>
    <property type="match status" value="1"/>
</dbReference>
<evidence type="ECO:0000259" key="6">
    <source>
        <dbReference type="Pfam" id="PF00465"/>
    </source>
</evidence>
<evidence type="ECO:0000256" key="5">
    <source>
        <dbReference type="ARBA" id="ARBA00076695"/>
    </source>
</evidence>
<dbReference type="PROSITE" id="PS00060">
    <property type="entry name" value="ADH_IRON_2"/>
    <property type="match status" value="1"/>
</dbReference>
<dbReference type="VEuPathDB" id="AmoebaDB:NAEGRDRAFT_56035"/>
<comment type="similarity">
    <text evidence="1">Belongs to the iron-containing alcohol dehydrogenase family.</text>
</comment>
<evidence type="ECO:0000313" key="9">
    <source>
        <dbReference type="Proteomes" id="UP000006671"/>
    </source>
</evidence>
<reference evidence="8 9" key="1">
    <citation type="journal article" date="2010" name="Cell">
        <title>The genome of Naegleria gruberi illuminates early eukaryotic versatility.</title>
        <authorList>
            <person name="Fritz-Laylin L.K."/>
            <person name="Prochnik S.E."/>
            <person name="Ginger M.L."/>
            <person name="Dacks J.B."/>
            <person name="Carpenter M.L."/>
            <person name="Field M.C."/>
            <person name="Kuo A."/>
            <person name="Paredez A."/>
            <person name="Chapman J."/>
            <person name="Pham J."/>
            <person name="Shu S."/>
            <person name="Neupane R."/>
            <person name="Cipriano M."/>
            <person name="Mancuso J."/>
            <person name="Tu H."/>
            <person name="Salamov A."/>
            <person name="Lindquist E."/>
            <person name="Shapiro H."/>
            <person name="Lucas S."/>
            <person name="Grigoriev I.V."/>
            <person name="Cande W.Z."/>
            <person name="Fulton C."/>
            <person name="Rokhsar D.S."/>
            <person name="Dawson S.C."/>
        </authorList>
    </citation>
    <scope>NUCLEOTIDE SEQUENCE [LARGE SCALE GENOMIC DNA]</scope>
    <source>
        <strain evidence="8 9">NEG-M</strain>
    </source>
</reference>
<keyword evidence="3" id="KW-0520">NAD</keyword>
<evidence type="ECO:0000313" key="8">
    <source>
        <dbReference type="EMBL" id="EFC48374.1"/>
    </source>
</evidence>
<dbReference type="AlphaFoldDB" id="D2V4E7"/>
<dbReference type="STRING" id="5762.D2V4E7"/>
<evidence type="ECO:0000256" key="3">
    <source>
        <dbReference type="ARBA" id="ARBA00023027"/>
    </source>
</evidence>
<evidence type="ECO:0000256" key="4">
    <source>
        <dbReference type="ARBA" id="ARBA00074847"/>
    </source>
</evidence>
<dbReference type="InterPro" id="IPR001670">
    <property type="entry name" value="ADH_Fe/GldA"/>
</dbReference>
<evidence type="ECO:0000256" key="1">
    <source>
        <dbReference type="ARBA" id="ARBA00007358"/>
    </source>
</evidence>
<dbReference type="Proteomes" id="UP000006671">
    <property type="component" value="Unassembled WGS sequence"/>
</dbReference>
<dbReference type="Gene3D" id="1.20.1090.10">
    <property type="entry name" value="Dehydroquinate synthase-like - alpha domain"/>
    <property type="match status" value="1"/>
</dbReference>
<dbReference type="PROSITE" id="PS00913">
    <property type="entry name" value="ADH_IRON_1"/>
    <property type="match status" value="1"/>
</dbReference>
<dbReference type="InterPro" id="IPR056798">
    <property type="entry name" value="ADH_Fe_C"/>
</dbReference>
<dbReference type="GO" id="GO:0046872">
    <property type="term" value="F:metal ion binding"/>
    <property type="evidence" value="ECO:0007669"/>
    <property type="project" value="InterPro"/>
</dbReference>
<dbReference type="eggNOG" id="KOG3857">
    <property type="taxonomic scope" value="Eukaryota"/>
</dbReference>
<dbReference type="Pfam" id="PF00465">
    <property type="entry name" value="Fe-ADH"/>
    <property type="match status" value="1"/>
</dbReference>
<protein>
    <recommendedName>
        <fullName evidence="4">Alcohol dehydrogenase 4</fullName>
    </recommendedName>
    <alternativeName>
        <fullName evidence="5">Alcohol dehydrogenase IV</fullName>
    </alternativeName>
</protein>
<dbReference type="FunFam" id="1.20.1090.10:FF:000001">
    <property type="entry name" value="Aldehyde-alcohol dehydrogenase"/>
    <property type="match status" value="1"/>
</dbReference>
<dbReference type="OrthoDB" id="339764at2759"/>
<feature type="domain" description="Fe-containing alcohol dehydrogenase-like C-terminal" evidence="7">
    <location>
        <begin position="253"/>
        <end position="450"/>
    </location>
</feature>
<dbReference type="SMR" id="D2V4E7"/>
<name>D2V4E7_NAEGR</name>
<dbReference type="EMBL" id="GG738851">
    <property type="protein sequence ID" value="EFC48374.1"/>
    <property type="molecule type" value="Genomic_DNA"/>
</dbReference>
<dbReference type="Gene3D" id="3.40.50.1970">
    <property type="match status" value="1"/>
</dbReference>
<keyword evidence="2" id="KW-0560">Oxidoreductase</keyword>
<organism evidence="9">
    <name type="scientific">Naegleria gruberi</name>
    <name type="common">Amoeba</name>
    <dbReference type="NCBI Taxonomy" id="5762"/>
    <lineage>
        <taxon>Eukaryota</taxon>
        <taxon>Discoba</taxon>
        <taxon>Heterolobosea</taxon>
        <taxon>Tetramitia</taxon>
        <taxon>Eutetramitia</taxon>
        <taxon>Vahlkampfiidae</taxon>
        <taxon>Naegleria</taxon>
    </lineage>
</organism>
<sequence>MINRQSLQTISRNLSTLHKATKNVASASSVVFVNKRQQVALPLNSNHKFFSTSLKSMDQGHYSIPDGNSIFFAPSQNAIGVNSVEQLGGFVNNLGCKKILVVTDKPLVQIGIVAQVTKVLEKAGISFVIFDNVQPNPTVSNVNEGLKIMQKESCDGIVSIGGGSVHDCAKGIGLVKGNGGKIEDYEGLDKSKKPICPYVAVNTTAGTAAELTRFSIITNEVTRVKMAIVDKNITPTLSLNDPVLMMKQPPFLTACTGLDALTHAIEAYVSTAANPITDACALMAIELIGEHLSKAVANGSDIYAREKMCYAQFLAGLAFNNASLGYVHAIAHQLGGYYNLPHGFCNAILLPSVMKFNIPAHAKKLARVAKTLGVKNVDNMSDYDAAYEAVKAVCKLRELVGIPSGLNGEKIVKREDFDVLADHALKDVCGFTNPRVATKKDIIAILEESYKGL</sequence>
<dbReference type="CDD" id="cd08188">
    <property type="entry name" value="PDDH"/>
    <property type="match status" value="1"/>
</dbReference>
<dbReference type="InParanoid" id="D2V4E7"/>